<dbReference type="GO" id="GO:0016020">
    <property type="term" value="C:membrane"/>
    <property type="evidence" value="ECO:0007669"/>
    <property type="project" value="UniProtKB-SubCell"/>
</dbReference>
<evidence type="ECO:0000256" key="14">
    <source>
        <dbReference type="SAM" id="Phobius"/>
    </source>
</evidence>
<evidence type="ECO:0000256" key="3">
    <source>
        <dbReference type="ARBA" id="ARBA00004991"/>
    </source>
</evidence>
<dbReference type="GO" id="GO:0004767">
    <property type="term" value="F:sphingomyelin phosphodiesterase activity"/>
    <property type="evidence" value="ECO:0007669"/>
    <property type="project" value="InterPro"/>
</dbReference>
<keyword evidence="8" id="KW-0460">Magnesium</keyword>
<gene>
    <name evidence="16" type="ORF">RHOBADRAFT_42625</name>
</gene>
<dbReference type="GeneID" id="28974539"/>
<dbReference type="SUPFAM" id="SSF56219">
    <property type="entry name" value="DNase I-like"/>
    <property type="match status" value="1"/>
</dbReference>
<dbReference type="OMA" id="IEESSMF"/>
<keyword evidence="12 14" id="KW-0472">Membrane</keyword>
<keyword evidence="10 14" id="KW-1133">Transmembrane helix</keyword>
<keyword evidence="11" id="KW-0443">Lipid metabolism</keyword>
<dbReference type="OrthoDB" id="387657at2759"/>
<keyword evidence="7" id="KW-0378">Hydrolase</keyword>
<dbReference type="EMBL" id="KQ474076">
    <property type="protein sequence ID" value="KPV76297.1"/>
    <property type="molecule type" value="Genomic_DNA"/>
</dbReference>
<keyword evidence="9" id="KW-0746">Sphingolipid metabolism</keyword>
<dbReference type="GO" id="GO:0046872">
    <property type="term" value="F:metal ion binding"/>
    <property type="evidence" value="ECO:0007669"/>
    <property type="project" value="UniProtKB-KW"/>
</dbReference>
<evidence type="ECO:0000313" key="17">
    <source>
        <dbReference type="Proteomes" id="UP000053890"/>
    </source>
</evidence>
<dbReference type="PANTHER" id="PTHR16320">
    <property type="entry name" value="SPHINGOMYELINASE FAMILY MEMBER"/>
    <property type="match status" value="1"/>
</dbReference>
<evidence type="ECO:0000256" key="2">
    <source>
        <dbReference type="ARBA" id="ARBA00004760"/>
    </source>
</evidence>
<dbReference type="Proteomes" id="UP000053890">
    <property type="component" value="Unassembled WGS sequence"/>
</dbReference>
<evidence type="ECO:0000256" key="8">
    <source>
        <dbReference type="ARBA" id="ARBA00022842"/>
    </source>
</evidence>
<evidence type="ECO:0000256" key="12">
    <source>
        <dbReference type="ARBA" id="ARBA00023136"/>
    </source>
</evidence>
<keyword evidence="5 14" id="KW-0812">Transmembrane</keyword>
<dbReference type="Gene3D" id="3.60.10.10">
    <property type="entry name" value="Endonuclease/exonuclease/phosphatase"/>
    <property type="match status" value="1"/>
</dbReference>
<keyword evidence="6" id="KW-0479">Metal-binding</keyword>
<evidence type="ECO:0000256" key="4">
    <source>
        <dbReference type="ARBA" id="ARBA00006335"/>
    </source>
</evidence>
<dbReference type="InterPro" id="IPR038772">
    <property type="entry name" value="Sph/SMPD2-like"/>
</dbReference>
<evidence type="ECO:0000256" key="9">
    <source>
        <dbReference type="ARBA" id="ARBA00022919"/>
    </source>
</evidence>
<dbReference type="RefSeq" id="XP_018272346.1">
    <property type="nucleotide sequence ID" value="XM_018414091.1"/>
</dbReference>
<evidence type="ECO:0000313" key="16">
    <source>
        <dbReference type="EMBL" id="KPV76297.1"/>
    </source>
</evidence>
<dbReference type="Pfam" id="PF03372">
    <property type="entry name" value="Exo_endo_phos"/>
    <property type="match status" value="1"/>
</dbReference>
<accession>A0A194S6S7</accession>
<feature type="region of interest" description="Disordered" evidence="13">
    <location>
        <begin position="44"/>
        <end position="63"/>
    </location>
</feature>
<keyword evidence="17" id="KW-1185">Reference proteome</keyword>
<evidence type="ECO:0000256" key="11">
    <source>
        <dbReference type="ARBA" id="ARBA00023098"/>
    </source>
</evidence>
<organism evidence="16 17">
    <name type="scientific">Rhodotorula graminis (strain WP1)</name>
    <dbReference type="NCBI Taxonomy" id="578459"/>
    <lineage>
        <taxon>Eukaryota</taxon>
        <taxon>Fungi</taxon>
        <taxon>Dikarya</taxon>
        <taxon>Basidiomycota</taxon>
        <taxon>Pucciniomycotina</taxon>
        <taxon>Microbotryomycetes</taxon>
        <taxon>Sporidiobolales</taxon>
        <taxon>Sporidiobolaceae</taxon>
        <taxon>Rhodotorula</taxon>
    </lineage>
</organism>
<reference evidence="16 17" key="1">
    <citation type="journal article" date="2015" name="Front. Microbiol.">
        <title>Genome sequence of the plant growth promoting endophytic yeast Rhodotorula graminis WP1.</title>
        <authorList>
            <person name="Firrincieli A."/>
            <person name="Otillar R."/>
            <person name="Salamov A."/>
            <person name="Schmutz J."/>
            <person name="Khan Z."/>
            <person name="Redman R.S."/>
            <person name="Fleck N.D."/>
            <person name="Lindquist E."/>
            <person name="Grigoriev I.V."/>
            <person name="Doty S.L."/>
        </authorList>
    </citation>
    <scope>NUCLEOTIDE SEQUENCE [LARGE SCALE GENOMIC DNA]</scope>
    <source>
        <strain evidence="16 17">WP1</strain>
    </source>
</reference>
<proteinExistence type="inferred from homology"/>
<evidence type="ECO:0000256" key="5">
    <source>
        <dbReference type="ARBA" id="ARBA00022692"/>
    </source>
</evidence>
<feature type="transmembrane region" description="Helical" evidence="14">
    <location>
        <begin position="399"/>
        <end position="423"/>
    </location>
</feature>
<dbReference type="InterPro" id="IPR005135">
    <property type="entry name" value="Endo/exonuclease/phosphatase"/>
</dbReference>
<comment type="pathway">
    <text evidence="3">Sphingolipid metabolism.</text>
</comment>
<protein>
    <recommendedName>
        <fullName evidence="15">Endonuclease/exonuclease/phosphatase domain-containing protein</fullName>
    </recommendedName>
</protein>
<evidence type="ECO:0000256" key="6">
    <source>
        <dbReference type="ARBA" id="ARBA00022723"/>
    </source>
</evidence>
<dbReference type="InterPro" id="IPR036691">
    <property type="entry name" value="Endo/exonu/phosph_ase_sf"/>
</dbReference>
<name>A0A194S6S7_RHOGW</name>
<sequence>MDSAEPPRRLRVLSLNCWGLWIVADKRKQRLEAIADWIAHSADPQPRARSSYHSDASDEAATGRPGGYDVVALQELWVRSDYDLVAERAKQAGLIHSRFFYSGAIGSGLAILSRHPIVSAFVSPYPLNGFPLHFIEGDFFAGKAVCGTTLDIDGVGKVDVLNTHMYAPGGEGDNVTGAHRVAQAWELARITTEKAERGRHVLVTGDFNSQPHSVIMKMIQTHGSLRDAWADTHAEPPSITSAQHRALSPAEVMTTHGITCDSPLNTYSAAKLRKRSPADEVHLRGGKRLDYFLYRSPADAPWQLTPESCDVALTEPVPHLGVSYSDHFAVDATFAFSRERQLLPDPLTPDLLSPALSTLHAAYRASVASSRTQLRVFASCVLAAVALIVTSSFEPLRALNWLWVLLGVVAGAAGATFLYTGFVGGSWEAGQLRNVIVEMEAELNRIRIARVDERHSVEVEDVGWGR</sequence>
<comment type="similarity">
    <text evidence="4">Belongs to the neutral sphingomyelinase family.</text>
</comment>
<dbReference type="STRING" id="578459.A0A194S6S7"/>
<dbReference type="AlphaFoldDB" id="A0A194S6S7"/>
<comment type="subcellular location">
    <subcellularLocation>
        <location evidence="1">Membrane</location>
        <topology evidence="1">Multi-pass membrane protein</topology>
    </subcellularLocation>
</comment>
<comment type="pathway">
    <text evidence="2">Lipid metabolism; sphingolipid metabolism.</text>
</comment>
<evidence type="ECO:0000256" key="1">
    <source>
        <dbReference type="ARBA" id="ARBA00004141"/>
    </source>
</evidence>
<evidence type="ECO:0000256" key="7">
    <source>
        <dbReference type="ARBA" id="ARBA00022801"/>
    </source>
</evidence>
<evidence type="ECO:0000256" key="10">
    <source>
        <dbReference type="ARBA" id="ARBA00022989"/>
    </source>
</evidence>
<dbReference type="GO" id="GO:0006665">
    <property type="term" value="P:sphingolipid metabolic process"/>
    <property type="evidence" value="ECO:0007669"/>
    <property type="project" value="UniProtKB-KW"/>
</dbReference>
<feature type="transmembrane region" description="Helical" evidence="14">
    <location>
        <begin position="374"/>
        <end position="393"/>
    </location>
</feature>
<feature type="domain" description="Endonuclease/exonuclease/phosphatase" evidence="15">
    <location>
        <begin position="13"/>
        <end position="327"/>
    </location>
</feature>
<dbReference type="PANTHER" id="PTHR16320:SF24">
    <property type="entry name" value="PHOSPHODIESTERASE, PUTATIVE-RELATED"/>
    <property type="match status" value="1"/>
</dbReference>
<evidence type="ECO:0000259" key="15">
    <source>
        <dbReference type="Pfam" id="PF03372"/>
    </source>
</evidence>
<evidence type="ECO:0000256" key="13">
    <source>
        <dbReference type="SAM" id="MobiDB-lite"/>
    </source>
</evidence>